<proteinExistence type="predicted"/>
<dbReference type="Proteomes" id="UP000499080">
    <property type="component" value="Unassembled WGS sequence"/>
</dbReference>
<comment type="caution">
    <text evidence="2">The sequence shown here is derived from an EMBL/GenBank/DDBJ whole genome shotgun (WGS) entry which is preliminary data.</text>
</comment>
<dbReference type="AlphaFoldDB" id="A0A4Y2CEJ3"/>
<gene>
    <name evidence="2" type="ORF">AVEN_258976_1</name>
</gene>
<protein>
    <submittedName>
        <fullName evidence="2">Uncharacterized protein</fullName>
    </submittedName>
</protein>
<keyword evidence="3" id="KW-1185">Reference proteome</keyword>
<evidence type="ECO:0000313" key="3">
    <source>
        <dbReference type="Proteomes" id="UP000499080"/>
    </source>
</evidence>
<feature type="compositionally biased region" description="Basic and acidic residues" evidence="1">
    <location>
        <begin position="27"/>
        <end position="37"/>
    </location>
</feature>
<evidence type="ECO:0000256" key="1">
    <source>
        <dbReference type="SAM" id="MobiDB-lite"/>
    </source>
</evidence>
<evidence type="ECO:0000313" key="2">
    <source>
        <dbReference type="EMBL" id="GBM02690.1"/>
    </source>
</evidence>
<organism evidence="2 3">
    <name type="scientific">Araneus ventricosus</name>
    <name type="common">Orbweaver spider</name>
    <name type="synonym">Epeira ventricosa</name>
    <dbReference type="NCBI Taxonomy" id="182803"/>
    <lineage>
        <taxon>Eukaryota</taxon>
        <taxon>Metazoa</taxon>
        <taxon>Ecdysozoa</taxon>
        <taxon>Arthropoda</taxon>
        <taxon>Chelicerata</taxon>
        <taxon>Arachnida</taxon>
        <taxon>Araneae</taxon>
        <taxon>Araneomorphae</taxon>
        <taxon>Entelegynae</taxon>
        <taxon>Araneoidea</taxon>
        <taxon>Araneidae</taxon>
        <taxon>Araneus</taxon>
    </lineage>
</organism>
<feature type="region of interest" description="Disordered" evidence="1">
    <location>
        <begin position="1"/>
        <end position="37"/>
    </location>
</feature>
<sequence length="122" mass="13884">MKAYYDVSPLSHDADRPPSEVPEGTTQEEHPRSELRRNGRFDPVLAEHLSCKESLWWTVAFYRAFIQPRCLIPTLGITPTHLEYLLAKALARSVPVVDRCILSSVLQSRYFTSTLGVFHNSP</sequence>
<reference evidence="2 3" key="1">
    <citation type="journal article" date="2019" name="Sci. Rep.">
        <title>Orb-weaving spider Araneus ventricosus genome elucidates the spidroin gene catalogue.</title>
        <authorList>
            <person name="Kono N."/>
            <person name="Nakamura H."/>
            <person name="Ohtoshi R."/>
            <person name="Moran D.A.P."/>
            <person name="Shinohara A."/>
            <person name="Yoshida Y."/>
            <person name="Fujiwara M."/>
            <person name="Mori M."/>
            <person name="Tomita M."/>
            <person name="Arakawa K."/>
        </authorList>
    </citation>
    <scope>NUCLEOTIDE SEQUENCE [LARGE SCALE GENOMIC DNA]</scope>
</reference>
<dbReference type="EMBL" id="BGPR01000182">
    <property type="protein sequence ID" value="GBM02690.1"/>
    <property type="molecule type" value="Genomic_DNA"/>
</dbReference>
<name>A0A4Y2CEJ3_ARAVE</name>
<accession>A0A4Y2CEJ3</accession>